<protein>
    <submittedName>
        <fullName evidence="3">Uncharacterized protein</fullName>
    </submittedName>
</protein>
<evidence type="ECO:0000313" key="4">
    <source>
        <dbReference type="Proteomes" id="UP000264036"/>
    </source>
</evidence>
<dbReference type="AlphaFoldDB" id="A0A356LLJ0"/>
<sequence length="309" mass="32345">MTIGIAASGANAGESVRAAVLAAELLGRGAIGGFAVFAAMLHDGKVGHCVTQRGGAAKLAIPDQWLQATRATAISSGPDRPEPLQQFLPGFDGIGLVSGHRLPNRAGSDGEPLNRAVLRRLASGEMPQHAVDAVLHANGQSDAGLIAVDAQGRIGWGNSQRVASRADLGSFHRSEGDRRLAILHNSIYFMRDTADAVGSLAWSCLGGDTSAYQFLSLPQGVELRTAQSDRIQLDVDGNIALIETAAVQMSQMSGRFTAVYLGTPVWQGARLVGHVVSELIGQVQDGCVVRSLDPVSAMVVMRRAVHVAS</sequence>
<comment type="caution">
    <text evidence="3">The sequence shown here is derived from an EMBL/GenBank/DDBJ whole genome shotgun (WGS) entry which is preliminary data.</text>
</comment>
<gene>
    <name evidence="3" type="ORF">DD666_20910</name>
</gene>
<evidence type="ECO:0000313" key="3">
    <source>
        <dbReference type="EMBL" id="HBP31857.1"/>
    </source>
</evidence>
<proteinExistence type="predicted"/>
<accession>A0A356LLJ0</accession>
<dbReference type="InterPro" id="IPR055683">
    <property type="entry name" value="DUF7259"/>
</dbReference>
<feature type="domain" description="DUF6963" evidence="1">
    <location>
        <begin position="2"/>
        <end position="210"/>
    </location>
</feature>
<feature type="domain" description="DUF7259" evidence="2">
    <location>
        <begin position="220"/>
        <end position="291"/>
    </location>
</feature>
<evidence type="ECO:0000259" key="2">
    <source>
        <dbReference type="Pfam" id="PF23920"/>
    </source>
</evidence>
<organism evidence="3 4">
    <name type="scientific">Advenella kashmirensis</name>
    <dbReference type="NCBI Taxonomy" id="310575"/>
    <lineage>
        <taxon>Bacteria</taxon>
        <taxon>Pseudomonadati</taxon>
        <taxon>Pseudomonadota</taxon>
        <taxon>Betaproteobacteria</taxon>
        <taxon>Burkholderiales</taxon>
        <taxon>Alcaligenaceae</taxon>
    </lineage>
</organism>
<dbReference type="Pfam" id="PF22288">
    <property type="entry name" value="DUF6963"/>
    <property type="match status" value="1"/>
</dbReference>
<dbReference type="EMBL" id="DOEK01000046">
    <property type="protein sequence ID" value="HBP31857.1"/>
    <property type="molecule type" value="Genomic_DNA"/>
</dbReference>
<evidence type="ECO:0000259" key="1">
    <source>
        <dbReference type="Pfam" id="PF22288"/>
    </source>
</evidence>
<dbReference type="Proteomes" id="UP000264036">
    <property type="component" value="Unassembled WGS sequence"/>
</dbReference>
<reference evidence="3 4" key="1">
    <citation type="journal article" date="2018" name="Nat. Biotechnol.">
        <title>A standardized bacterial taxonomy based on genome phylogeny substantially revises the tree of life.</title>
        <authorList>
            <person name="Parks D.H."/>
            <person name="Chuvochina M."/>
            <person name="Waite D.W."/>
            <person name="Rinke C."/>
            <person name="Skarshewski A."/>
            <person name="Chaumeil P.A."/>
            <person name="Hugenholtz P."/>
        </authorList>
    </citation>
    <scope>NUCLEOTIDE SEQUENCE [LARGE SCALE GENOMIC DNA]</scope>
    <source>
        <strain evidence="3">UBA10707</strain>
    </source>
</reference>
<name>A0A356LLJ0_9BURK</name>
<dbReference type="InterPro" id="IPR054236">
    <property type="entry name" value="DUF6963"/>
</dbReference>
<dbReference type="Pfam" id="PF23920">
    <property type="entry name" value="DUF7259"/>
    <property type="match status" value="1"/>
</dbReference>